<keyword evidence="6" id="KW-0333">Golgi apparatus</keyword>
<feature type="compositionally biased region" description="Basic and acidic residues" evidence="9">
    <location>
        <begin position="21"/>
        <end position="30"/>
    </location>
</feature>
<dbReference type="InterPro" id="IPR039899">
    <property type="entry name" value="BET1_SNARE"/>
</dbReference>
<evidence type="ECO:0000256" key="2">
    <source>
        <dbReference type="ARBA" id="ARBA00022448"/>
    </source>
</evidence>
<dbReference type="PROSITE" id="PS50192">
    <property type="entry name" value="T_SNARE"/>
    <property type="match status" value="1"/>
</dbReference>
<name>A0A6U2CYA3_HEMAN</name>
<evidence type="ECO:0000256" key="9">
    <source>
        <dbReference type="SAM" id="MobiDB-lite"/>
    </source>
</evidence>
<dbReference type="GO" id="GO:0000139">
    <property type="term" value="C:Golgi membrane"/>
    <property type="evidence" value="ECO:0007669"/>
    <property type="project" value="UniProtKB-SubCell"/>
</dbReference>
<keyword evidence="5 10" id="KW-1133">Transmembrane helix</keyword>
<evidence type="ECO:0000256" key="8">
    <source>
        <dbReference type="ARBA" id="ARBA00046280"/>
    </source>
</evidence>
<feature type="region of interest" description="Disordered" evidence="9">
    <location>
        <begin position="1"/>
        <end position="31"/>
    </location>
</feature>
<protein>
    <recommendedName>
        <fullName evidence="11">t-SNARE coiled-coil homology domain-containing protein</fullName>
    </recommendedName>
</protein>
<feature type="transmembrane region" description="Helical" evidence="10">
    <location>
        <begin position="95"/>
        <end position="113"/>
    </location>
</feature>
<dbReference type="GO" id="GO:0015031">
    <property type="term" value="P:protein transport"/>
    <property type="evidence" value="ECO:0007669"/>
    <property type="project" value="UniProtKB-KW"/>
</dbReference>
<evidence type="ECO:0000256" key="4">
    <source>
        <dbReference type="ARBA" id="ARBA00022927"/>
    </source>
</evidence>
<dbReference type="Gene3D" id="1.20.5.110">
    <property type="match status" value="1"/>
</dbReference>
<reference evidence="12" key="1">
    <citation type="submission" date="2021-01" db="EMBL/GenBank/DDBJ databases">
        <authorList>
            <person name="Corre E."/>
            <person name="Pelletier E."/>
            <person name="Niang G."/>
            <person name="Scheremetjew M."/>
            <person name="Finn R."/>
            <person name="Kale V."/>
            <person name="Holt S."/>
            <person name="Cochrane G."/>
            <person name="Meng A."/>
            <person name="Brown T."/>
            <person name="Cohen L."/>
        </authorList>
    </citation>
    <scope>NUCLEOTIDE SEQUENCE</scope>
    <source>
        <strain evidence="12">CCMP441</strain>
    </source>
</reference>
<evidence type="ECO:0000256" key="1">
    <source>
        <dbReference type="ARBA" id="ARBA00004394"/>
    </source>
</evidence>
<evidence type="ECO:0000256" key="7">
    <source>
        <dbReference type="ARBA" id="ARBA00023136"/>
    </source>
</evidence>
<dbReference type="SUPFAM" id="SSF58038">
    <property type="entry name" value="SNARE fusion complex"/>
    <property type="match status" value="1"/>
</dbReference>
<keyword evidence="3 10" id="KW-0812">Transmembrane</keyword>
<feature type="compositionally biased region" description="Polar residues" evidence="9">
    <location>
        <begin position="1"/>
        <end position="10"/>
    </location>
</feature>
<sequence>MYPPNSNRGSVNHRHSGANQHSEDTLERQNDGLMGNLQGKITSLKNITIAIGDEVREQNRALDMMQNSMGGTDNMLNATLGRMQVMYKSHGSMSIVYLSLFVIATFLTVYGLAKWARG</sequence>
<dbReference type="CDD" id="cd15853">
    <property type="entry name" value="SNARE_Bet1"/>
    <property type="match status" value="1"/>
</dbReference>
<evidence type="ECO:0000313" key="12">
    <source>
        <dbReference type="EMBL" id="CAD8742072.1"/>
    </source>
</evidence>
<keyword evidence="2" id="KW-0813">Transport</keyword>
<keyword evidence="7 10" id="KW-0472">Membrane</keyword>
<comment type="subcellular location">
    <subcellularLocation>
        <location evidence="8">Endomembrane system</location>
        <topology evidence="8">Single-pass type IV membrane protein</topology>
    </subcellularLocation>
    <subcellularLocation>
        <location evidence="1">Golgi apparatus membrane</location>
    </subcellularLocation>
</comment>
<feature type="domain" description="T-SNARE coiled-coil homology" evidence="11">
    <location>
        <begin position="24"/>
        <end position="86"/>
    </location>
</feature>
<gene>
    <name evidence="12" type="ORF">HAND1043_LOCUS8566</name>
</gene>
<evidence type="ECO:0000256" key="6">
    <source>
        <dbReference type="ARBA" id="ARBA00023034"/>
    </source>
</evidence>
<dbReference type="InterPro" id="IPR000727">
    <property type="entry name" value="T_SNARE_dom"/>
</dbReference>
<evidence type="ECO:0000256" key="5">
    <source>
        <dbReference type="ARBA" id="ARBA00022989"/>
    </source>
</evidence>
<evidence type="ECO:0000256" key="3">
    <source>
        <dbReference type="ARBA" id="ARBA00022692"/>
    </source>
</evidence>
<dbReference type="EMBL" id="HBFK01014121">
    <property type="protein sequence ID" value="CAD8742072.1"/>
    <property type="molecule type" value="Transcribed_RNA"/>
</dbReference>
<evidence type="ECO:0000256" key="10">
    <source>
        <dbReference type="SAM" id="Phobius"/>
    </source>
</evidence>
<evidence type="ECO:0000259" key="11">
    <source>
        <dbReference type="PROSITE" id="PS50192"/>
    </source>
</evidence>
<keyword evidence="4" id="KW-0653">Protein transport</keyword>
<organism evidence="12">
    <name type="scientific">Hemiselmis andersenii</name>
    <name type="common">Cryptophyte alga</name>
    <dbReference type="NCBI Taxonomy" id="464988"/>
    <lineage>
        <taxon>Eukaryota</taxon>
        <taxon>Cryptophyceae</taxon>
        <taxon>Cryptomonadales</taxon>
        <taxon>Hemiselmidaceae</taxon>
        <taxon>Hemiselmis</taxon>
    </lineage>
</organism>
<dbReference type="PANTHER" id="PTHR12791">
    <property type="entry name" value="GOLGI SNARE BET1-RELATED"/>
    <property type="match status" value="1"/>
</dbReference>
<dbReference type="AlphaFoldDB" id="A0A6U2CYA3"/>
<proteinExistence type="predicted"/>
<accession>A0A6U2CYA3</accession>